<dbReference type="InterPro" id="IPR029058">
    <property type="entry name" value="AB_hydrolase_fold"/>
</dbReference>
<feature type="signal peptide" evidence="1">
    <location>
        <begin position="1"/>
        <end position="23"/>
    </location>
</feature>
<dbReference type="Pfam" id="PF12146">
    <property type="entry name" value="Hydrolase_4"/>
    <property type="match status" value="1"/>
</dbReference>
<dbReference type="RefSeq" id="WP_343756873.1">
    <property type="nucleotide sequence ID" value="NZ_BAAACW010000164.1"/>
</dbReference>
<reference evidence="5" key="1">
    <citation type="journal article" date="2019" name="Int. J. Syst. Evol. Microbiol.">
        <title>The Global Catalogue of Microorganisms (GCM) 10K type strain sequencing project: providing services to taxonomists for standard genome sequencing and annotation.</title>
        <authorList>
            <consortium name="The Broad Institute Genomics Platform"/>
            <consortium name="The Broad Institute Genome Sequencing Center for Infectious Disease"/>
            <person name="Wu L."/>
            <person name="Ma J."/>
        </authorList>
    </citation>
    <scope>NUCLEOTIDE SEQUENCE [LARGE SCALE GENOMIC DNA]</scope>
    <source>
        <strain evidence="5">JCM 12662</strain>
    </source>
</reference>
<keyword evidence="1" id="KW-0732">Signal</keyword>
<feature type="domain" description="Serine aminopeptidase S33" evidence="3">
    <location>
        <begin position="89"/>
        <end position="192"/>
    </location>
</feature>
<dbReference type="EMBL" id="BAAACW010000164">
    <property type="protein sequence ID" value="GAA0371527.1"/>
    <property type="molecule type" value="Genomic_DNA"/>
</dbReference>
<dbReference type="Gene3D" id="3.40.50.1820">
    <property type="entry name" value="alpha/beta hydrolase"/>
    <property type="match status" value="1"/>
</dbReference>
<feature type="domain" description="Dienelactone hydrolase" evidence="2">
    <location>
        <begin position="234"/>
        <end position="292"/>
    </location>
</feature>
<dbReference type="GO" id="GO:0016787">
    <property type="term" value="F:hydrolase activity"/>
    <property type="evidence" value="ECO:0007669"/>
    <property type="project" value="UniProtKB-KW"/>
</dbReference>
<dbReference type="PANTHER" id="PTHR43358">
    <property type="entry name" value="ALPHA/BETA-HYDROLASE"/>
    <property type="match status" value="1"/>
</dbReference>
<dbReference type="InterPro" id="IPR002925">
    <property type="entry name" value="Dienelactn_hydro"/>
</dbReference>
<dbReference type="PANTHER" id="PTHR43358:SF4">
    <property type="entry name" value="ALPHA_BETA HYDROLASE FOLD-1 DOMAIN-CONTAINING PROTEIN"/>
    <property type="match status" value="1"/>
</dbReference>
<evidence type="ECO:0000256" key="1">
    <source>
        <dbReference type="SAM" id="SignalP"/>
    </source>
</evidence>
<keyword evidence="4" id="KW-0378">Hydrolase</keyword>
<keyword evidence="5" id="KW-1185">Reference proteome</keyword>
<dbReference type="SUPFAM" id="SSF53474">
    <property type="entry name" value="alpha/beta-Hydrolases"/>
    <property type="match status" value="1"/>
</dbReference>
<organism evidence="4 5">
    <name type="scientific">Alkalibacterium iburiense</name>
    <dbReference type="NCBI Taxonomy" id="290589"/>
    <lineage>
        <taxon>Bacteria</taxon>
        <taxon>Bacillati</taxon>
        <taxon>Bacillota</taxon>
        <taxon>Bacilli</taxon>
        <taxon>Lactobacillales</taxon>
        <taxon>Carnobacteriaceae</taxon>
        <taxon>Alkalibacterium</taxon>
    </lineage>
</organism>
<evidence type="ECO:0000259" key="2">
    <source>
        <dbReference type="Pfam" id="PF01738"/>
    </source>
</evidence>
<protein>
    <submittedName>
        <fullName evidence="4">Alpha/beta hydrolase</fullName>
    </submittedName>
</protein>
<dbReference type="Pfam" id="PF01738">
    <property type="entry name" value="DLH"/>
    <property type="match status" value="1"/>
</dbReference>
<name>A0ABP3HIE1_9LACT</name>
<evidence type="ECO:0000259" key="3">
    <source>
        <dbReference type="Pfam" id="PF12146"/>
    </source>
</evidence>
<evidence type="ECO:0000313" key="5">
    <source>
        <dbReference type="Proteomes" id="UP001501166"/>
    </source>
</evidence>
<dbReference type="InterPro" id="IPR022742">
    <property type="entry name" value="Hydrolase_4"/>
</dbReference>
<feature type="chain" id="PRO_5045472664" evidence="1">
    <location>
        <begin position="24"/>
        <end position="318"/>
    </location>
</feature>
<sequence>MKNKKVLGALGGLSLVTSGLAFAAHYFYKTAVGISKKDFVSEYSMSEIYPDDPWTEEKTWYKEVEHERVTIHSTDELVLSGLFIPAKTESRKVAIVAHGYNGSSKDMAPWAKLFYDLGFHVLIPDARGHGDSEGDYIGFGWHERKDYLLWIDQLIEKFGSDTEIVLYGLSMGGATVMNVSGEDLPFNVKAIVEDCGYSSVSKELAHQMKRMYKLPQFPFLPLASFVTKVKAGYWFGEANPKKQVQKSQTPILFIHGDEDDFVPTHMAYEVFHATDAPKELYIVPGAAHAYGYVTDKEEYRFRIKRFIDKYLESSTLSL</sequence>
<accession>A0ABP3HIE1</accession>
<proteinExistence type="predicted"/>
<dbReference type="InterPro" id="IPR052920">
    <property type="entry name" value="DNA-binding_regulatory"/>
</dbReference>
<gene>
    <name evidence="4" type="ORF">GCM10008932_23560</name>
</gene>
<dbReference type="Proteomes" id="UP001501166">
    <property type="component" value="Unassembled WGS sequence"/>
</dbReference>
<evidence type="ECO:0000313" key="4">
    <source>
        <dbReference type="EMBL" id="GAA0371527.1"/>
    </source>
</evidence>
<comment type="caution">
    <text evidence="4">The sequence shown here is derived from an EMBL/GenBank/DDBJ whole genome shotgun (WGS) entry which is preliminary data.</text>
</comment>